<evidence type="ECO:0000313" key="1">
    <source>
        <dbReference type="EMBL" id="MBX36703.1"/>
    </source>
</evidence>
<proteinExistence type="predicted"/>
<accession>A0A2P2N2K8</accession>
<dbReference type="AlphaFoldDB" id="A0A2P2N2K8"/>
<organism evidence="1">
    <name type="scientific">Rhizophora mucronata</name>
    <name type="common">Asiatic mangrove</name>
    <dbReference type="NCBI Taxonomy" id="61149"/>
    <lineage>
        <taxon>Eukaryota</taxon>
        <taxon>Viridiplantae</taxon>
        <taxon>Streptophyta</taxon>
        <taxon>Embryophyta</taxon>
        <taxon>Tracheophyta</taxon>
        <taxon>Spermatophyta</taxon>
        <taxon>Magnoliopsida</taxon>
        <taxon>eudicotyledons</taxon>
        <taxon>Gunneridae</taxon>
        <taxon>Pentapetalae</taxon>
        <taxon>rosids</taxon>
        <taxon>fabids</taxon>
        <taxon>Malpighiales</taxon>
        <taxon>Rhizophoraceae</taxon>
        <taxon>Rhizophora</taxon>
    </lineage>
</organism>
<dbReference type="EMBL" id="GGEC01056219">
    <property type="protein sequence ID" value="MBX36703.1"/>
    <property type="molecule type" value="Transcribed_RNA"/>
</dbReference>
<name>A0A2P2N2K8_RHIMU</name>
<reference evidence="1" key="1">
    <citation type="submission" date="2018-02" db="EMBL/GenBank/DDBJ databases">
        <title>Rhizophora mucronata_Transcriptome.</title>
        <authorList>
            <person name="Meera S.P."/>
            <person name="Sreeshan A."/>
            <person name="Augustine A."/>
        </authorList>
    </citation>
    <scope>NUCLEOTIDE SEQUENCE</scope>
    <source>
        <tissue evidence="1">Leaf</tissue>
    </source>
</reference>
<protein>
    <submittedName>
        <fullName evidence="1">Uncharacterized protein</fullName>
    </submittedName>
</protein>
<sequence>MLGQILIGSILRMCFIQLPLEFLFCWSPLRMQFS</sequence>